<keyword evidence="2" id="KW-1185">Reference proteome</keyword>
<dbReference type="Proteomes" id="UP000327157">
    <property type="component" value="Chromosome 14"/>
</dbReference>
<reference evidence="1 2" key="1">
    <citation type="submission" date="2019-09" db="EMBL/GenBank/DDBJ databases">
        <authorList>
            <person name="Ou C."/>
        </authorList>
    </citation>
    <scope>NUCLEOTIDE SEQUENCE [LARGE SCALE GENOMIC DNA]</scope>
    <source>
        <strain evidence="1">S2</strain>
        <tissue evidence="1">Leaf</tissue>
    </source>
</reference>
<dbReference type="AlphaFoldDB" id="A0A5N5G7P1"/>
<gene>
    <name evidence="1" type="ORF">D8674_012590</name>
</gene>
<reference evidence="2" key="2">
    <citation type="submission" date="2019-10" db="EMBL/GenBank/DDBJ databases">
        <title>A de novo genome assembly of a pear dwarfing rootstock.</title>
        <authorList>
            <person name="Wang F."/>
            <person name="Wang J."/>
            <person name="Li S."/>
            <person name="Zhang Y."/>
            <person name="Fang M."/>
            <person name="Ma L."/>
            <person name="Zhao Y."/>
            <person name="Jiang S."/>
        </authorList>
    </citation>
    <scope>NUCLEOTIDE SEQUENCE [LARGE SCALE GENOMIC DNA]</scope>
</reference>
<name>A0A5N5G7P1_9ROSA</name>
<evidence type="ECO:0000313" key="2">
    <source>
        <dbReference type="Proteomes" id="UP000327157"/>
    </source>
</evidence>
<comment type="caution">
    <text evidence="1">The sequence shown here is derived from an EMBL/GenBank/DDBJ whole genome shotgun (WGS) entry which is preliminary data.</text>
</comment>
<proteinExistence type="predicted"/>
<reference evidence="1 2" key="3">
    <citation type="submission" date="2019-11" db="EMBL/GenBank/DDBJ databases">
        <title>A de novo genome assembly of a pear dwarfing rootstock.</title>
        <authorList>
            <person name="Wang F."/>
            <person name="Wang J."/>
            <person name="Li S."/>
            <person name="Zhang Y."/>
            <person name="Fang M."/>
            <person name="Ma L."/>
            <person name="Zhao Y."/>
            <person name="Jiang S."/>
        </authorList>
    </citation>
    <scope>NUCLEOTIDE SEQUENCE [LARGE SCALE GENOMIC DNA]</scope>
    <source>
        <strain evidence="1">S2</strain>
        <tissue evidence="1">Leaf</tissue>
    </source>
</reference>
<evidence type="ECO:0000313" key="1">
    <source>
        <dbReference type="EMBL" id="KAB2609422.1"/>
    </source>
</evidence>
<dbReference type="EMBL" id="SMOL01000553">
    <property type="protein sequence ID" value="KAB2609422.1"/>
    <property type="molecule type" value="Genomic_DNA"/>
</dbReference>
<protein>
    <submittedName>
        <fullName evidence="1">Uncharacterized protein</fullName>
    </submittedName>
</protein>
<accession>A0A5N5G7P1</accession>
<organism evidence="1 2">
    <name type="scientific">Pyrus ussuriensis x Pyrus communis</name>
    <dbReference type="NCBI Taxonomy" id="2448454"/>
    <lineage>
        <taxon>Eukaryota</taxon>
        <taxon>Viridiplantae</taxon>
        <taxon>Streptophyta</taxon>
        <taxon>Embryophyta</taxon>
        <taxon>Tracheophyta</taxon>
        <taxon>Spermatophyta</taxon>
        <taxon>Magnoliopsida</taxon>
        <taxon>eudicotyledons</taxon>
        <taxon>Gunneridae</taxon>
        <taxon>Pentapetalae</taxon>
        <taxon>rosids</taxon>
        <taxon>fabids</taxon>
        <taxon>Rosales</taxon>
        <taxon>Rosaceae</taxon>
        <taxon>Amygdaloideae</taxon>
        <taxon>Maleae</taxon>
        <taxon>Pyrus</taxon>
    </lineage>
</organism>
<sequence>MGKIRKLMDGVLVEWKRMKNWYRAYKIQKMPNSQRSVEVKRREVMENTAPTFNHDNPLYAEIGDDVKAVKLLKEASLWKGKAMSFHPDNKEEQNMVKKAIERGKKLKAVPAHTK</sequence>